<evidence type="ECO:0000313" key="5">
    <source>
        <dbReference type="Proteomes" id="UP001454036"/>
    </source>
</evidence>
<feature type="domain" description="SMP" evidence="3">
    <location>
        <begin position="139"/>
        <end position="195"/>
    </location>
</feature>
<feature type="domain" description="SMP" evidence="3">
    <location>
        <begin position="204"/>
        <end position="262"/>
    </location>
</feature>
<organism evidence="4 5">
    <name type="scientific">Lithospermum erythrorhizon</name>
    <name type="common">Purple gromwell</name>
    <name type="synonym">Lithospermum officinale var. erythrorhizon</name>
    <dbReference type="NCBI Taxonomy" id="34254"/>
    <lineage>
        <taxon>Eukaryota</taxon>
        <taxon>Viridiplantae</taxon>
        <taxon>Streptophyta</taxon>
        <taxon>Embryophyta</taxon>
        <taxon>Tracheophyta</taxon>
        <taxon>Spermatophyta</taxon>
        <taxon>Magnoliopsida</taxon>
        <taxon>eudicotyledons</taxon>
        <taxon>Gunneridae</taxon>
        <taxon>Pentapetalae</taxon>
        <taxon>asterids</taxon>
        <taxon>lamiids</taxon>
        <taxon>Boraginales</taxon>
        <taxon>Boraginaceae</taxon>
        <taxon>Boraginoideae</taxon>
        <taxon>Lithospermeae</taxon>
        <taxon>Lithospermum</taxon>
    </lineage>
</organism>
<reference evidence="4 5" key="1">
    <citation type="submission" date="2024-01" db="EMBL/GenBank/DDBJ databases">
        <title>The complete chloroplast genome sequence of Lithospermum erythrorhizon: insights into the phylogenetic relationship among Boraginaceae species and the maternal lineages of purple gromwells.</title>
        <authorList>
            <person name="Okada T."/>
            <person name="Watanabe K."/>
        </authorList>
    </citation>
    <scope>NUCLEOTIDE SEQUENCE [LARGE SCALE GENOMIC DNA]</scope>
</reference>
<protein>
    <recommendedName>
        <fullName evidence="3">SMP domain-containing protein</fullName>
    </recommendedName>
</protein>
<dbReference type="InterPro" id="IPR007011">
    <property type="entry name" value="LEA_SMP_dom"/>
</dbReference>
<evidence type="ECO:0000256" key="2">
    <source>
        <dbReference type="ARBA" id="ARBA00022737"/>
    </source>
</evidence>
<keyword evidence="2" id="KW-0677">Repeat</keyword>
<proteinExistence type="inferred from homology"/>
<evidence type="ECO:0000256" key="1">
    <source>
        <dbReference type="ARBA" id="ARBA00010733"/>
    </source>
</evidence>
<dbReference type="EMBL" id="BAABME010004698">
    <property type="protein sequence ID" value="GAA0163258.1"/>
    <property type="molecule type" value="Genomic_DNA"/>
</dbReference>
<feature type="domain" description="SMP" evidence="3">
    <location>
        <begin position="13"/>
        <end position="66"/>
    </location>
</feature>
<name>A0AAV3QJB6_LITER</name>
<dbReference type="PANTHER" id="PTHR31174">
    <property type="entry name" value="SEED MATURATION FAMILY PROTEIN"/>
    <property type="match status" value="1"/>
</dbReference>
<accession>A0AAV3QJB6</accession>
<comment type="caution">
    <text evidence="4">The sequence shown here is derived from an EMBL/GenBank/DDBJ whole genome shotgun (WGS) entry which is preliminary data.</text>
</comment>
<dbReference type="AlphaFoldDB" id="A0AAV3QJB6"/>
<evidence type="ECO:0000313" key="4">
    <source>
        <dbReference type="EMBL" id="GAA0163258.1"/>
    </source>
</evidence>
<dbReference type="Proteomes" id="UP001454036">
    <property type="component" value="Unassembled WGS sequence"/>
</dbReference>
<sequence length="263" mass="27705">MEQQKKQRRSGPVTYGEIFDVMGELASKAITPRDAAILQSAENIIIGMPQKDGPAAMMRSAARENVELGFVRDQDVTDIVQNEGVTFLEAQAGGCHIVTQVIAGQASNQEIPSSSLGDIFFLLVVGKCSGPVSDSDPPITIGAALEATTLSAGEKPIVKSDAAVIEAAERKATGKDGPILGGIAEEAYAAADQNLETERVEDKIKLRDVLSDAMKKIPNDKPVSREVAEAVIVAEAKNNPNMQTQPGGIVSSIAGAARLNQQK</sequence>
<dbReference type="InterPro" id="IPR042971">
    <property type="entry name" value="LEA_SMP"/>
</dbReference>
<dbReference type="PANTHER" id="PTHR31174:SF31">
    <property type="entry name" value="LATE EMBRYOGENESIS ABUNDANT PROTEIN 3"/>
    <property type="match status" value="1"/>
</dbReference>
<evidence type="ECO:0000259" key="3">
    <source>
        <dbReference type="Pfam" id="PF04927"/>
    </source>
</evidence>
<comment type="similarity">
    <text evidence="1">Belongs to the LEA type SMP family.</text>
</comment>
<dbReference type="Pfam" id="PF04927">
    <property type="entry name" value="SMP"/>
    <property type="match status" value="3"/>
</dbReference>
<keyword evidence="5" id="KW-1185">Reference proteome</keyword>
<gene>
    <name evidence="4" type="ORF">LIER_19167</name>
</gene>